<dbReference type="EMBL" id="VTPC01001028">
    <property type="protein sequence ID" value="KAF2903436.1"/>
    <property type="molecule type" value="Genomic_DNA"/>
</dbReference>
<accession>A0A8K0GL33</accession>
<dbReference type="GO" id="GO:0016616">
    <property type="term" value="F:oxidoreductase activity, acting on the CH-OH group of donors, NAD or NADP as acceptor"/>
    <property type="evidence" value="ECO:0007669"/>
    <property type="project" value="TreeGrafter"/>
</dbReference>
<comment type="caution">
    <text evidence="4">The sequence shown here is derived from an EMBL/GenBank/DDBJ whole genome shotgun (WGS) entry which is preliminary data.</text>
</comment>
<dbReference type="PANTHER" id="PTHR44229">
    <property type="entry name" value="15-HYDROXYPROSTAGLANDIN DEHYDROGENASE [NAD(+)]"/>
    <property type="match status" value="1"/>
</dbReference>
<dbReference type="PRINTS" id="PR00080">
    <property type="entry name" value="SDRFAMILY"/>
</dbReference>
<dbReference type="Gene3D" id="3.40.50.720">
    <property type="entry name" value="NAD(P)-binding Rossmann-like Domain"/>
    <property type="match status" value="1"/>
</dbReference>
<protein>
    <submittedName>
        <fullName evidence="4">Uncharacterized protein</fullName>
    </submittedName>
</protein>
<reference evidence="4" key="1">
    <citation type="submission" date="2019-08" db="EMBL/GenBank/DDBJ databases">
        <title>The genome of the North American firefly Photinus pyralis.</title>
        <authorList>
            <consortium name="Photinus pyralis genome working group"/>
            <person name="Fallon T.R."/>
            <person name="Sander Lower S.E."/>
            <person name="Weng J.-K."/>
        </authorList>
    </citation>
    <scope>NUCLEOTIDE SEQUENCE</scope>
    <source>
        <strain evidence="4">TRF0915ILg1</strain>
        <tissue evidence="4">Whole body</tissue>
    </source>
</reference>
<dbReference type="InterPro" id="IPR002347">
    <property type="entry name" value="SDR_fam"/>
</dbReference>
<dbReference type="SUPFAM" id="SSF51735">
    <property type="entry name" value="NAD(P)-binding Rossmann-fold domains"/>
    <property type="match status" value="1"/>
</dbReference>
<name>A0A8K0GL33_IGNLU</name>
<keyword evidence="5" id="KW-1185">Reference proteome</keyword>
<dbReference type="GO" id="GO:0005737">
    <property type="term" value="C:cytoplasm"/>
    <property type="evidence" value="ECO:0007669"/>
    <property type="project" value="TreeGrafter"/>
</dbReference>
<dbReference type="InterPro" id="IPR036291">
    <property type="entry name" value="NAD(P)-bd_dom_sf"/>
</dbReference>
<evidence type="ECO:0000256" key="3">
    <source>
        <dbReference type="RuleBase" id="RU000363"/>
    </source>
</evidence>
<dbReference type="PANTHER" id="PTHR44229:SF8">
    <property type="entry name" value="ALCOHOL DEHYDROGENASE-RELATED"/>
    <property type="match status" value="1"/>
</dbReference>
<comment type="similarity">
    <text evidence="1 3">Belongs to the short-chain dehydrogenases/reductases (SDR) family.</text>
</comment>
<dbReference type="PRINTS" id="PR00081">
    <property type="entry name" value="GDHRDH"/>
</dbReference>
<keyword evidence="2" id="KW-0560">Oxidoreductase</keyword>
<dbReference type="Pfam" id="PF00106">
    <property type="entry name" value="adh_short"/>
    <property type="match status" value="1"/>
</dbReference>
<dbReference type="Proteomes" id="UP000801492">
    <property type="component" value="Unassembled WGS sequence"/>
</dbReference>
<dbReference type="OrthoDB" id="417891at2759"/>
<evidence type="ECO:0000313" key="4">
    <source>
        <dbReference type="EMBL" id="KAF2903436.1"/>
    </source>
</evidence>
<gene>
    <name evidence="4" type="ORF">ILUMI_02742</name>
</gene>
<organism evidence="4 5">
    <name type="scientific">Ignelater luminosus</name>
    <name type="common">Cucubano</name>
    <name type="synonym">Pyrophorus luminosus</name>
    <dbReference type="NCBI Taxonomy" id="2038154"/>
    <lineage>
        <taxon>Eukaryota</taxon>
        <taxon>Metazoa</taxon>
        <taxon>Ecdysozoa</taxon>
        <taxon>Arthropoda</taxon>
        <taxon>Hexapoda</taxon>
        <taxon>Insecta</taxon>
        <taxon>Pterygota</taxon>
        <taxon>Neoptera</taxon>
        <taxon>Endopterygota</taxon>
        <taxon>Coleoptera</taxon>
        <taxon>Polyphaga</taxon>
        <taxon>Elateriformia</taxon>
        <taxon>Elateroidea</taxon>
        <taxon>Elateridae</taxon>
        <taxon>Agrypninae</taxon>
        <taxon>Pyrophorini</taxon>
        <taxon>Ignelater</taxon>
    </lineage>
</organism>
<dbReference type="AlphaFoldDB" id="A0A8K0GL33"/>
<proteinExistence type="inferred from homology"/>
<evidence type="ECO:0000256" key="2">
    <source>
        <dbReference type="ARBA" id="ARBA00023002"/>
    </source>
</evidence>
<sequence length="321" mass="34345">MSLYQGIFRNSQVTKYLSKLIENGTFNRALHKTFPLESNTSCNYQDNCPGGNSNLMDVACKVALITGGTSGIGLAAASQILCAGARNVTITGINTCEGKEAACFLNSTYGMGKAMFINSSVNCMGAFEAAFKSTMDTFKRIDIVVNAAGVCDGSRWEREIVTNLIGTIRGTLLAYRYVGKEGRGNGGCVVNISGVYGLEPLPPAPTLCASQYAIVGLSRSFGHKSHVMRSGVRVVCLCPGFTQTPYLKNIAERGMTEAMGKQLDAFVKDAKRQGPDPCGHAVVHLLKHGRSGSVWVCEGARLFALNLPHKDSYGTLVAQYL</sequence>
<evidence type="ECO:0000256" key="1">
    <source>
        <dbReference type="ARBA" id="ARBA00006484"/>
    </source>
</evidence>
<evidence type="ECO:0000313" key="5">
    <source>
        <dbReference type="Proteomes" id="UP000801492"/>
    </source>
</evidence>